<dbReference type="Proteomes" id="UP001210925">
    <property type="component" value="Unassembled WGS sequence"/>
</dbReference>
<dbReference type="EMBL" id="JADGKB010000020">
    <property type="protein sequence ID" value="KAJ3259193.1"/>
    <property type="molecule type" value="Genomic_DNA"/>
</dbReference>
<evidence type="ECO:0000313" key="6">
    <source>
        <dbReference type="EMBL" id="KAJ3259193.1"/>
    </source>
</evidence>
<dbReference type="PANTHER" id="PTHR23316">
    <property type="entry name" value="IMPORTIN ALPHA"/>
    <property type="match status" value="1"/>
</dbReference>
<evidence type="ECO:0000256" key="2">
    <source>
        <dbReference type="ARBA" id="ARBA00022448"/>
    </source>
</evidence>
<dbReference type="InterPro" id="IPR011989">
    <property type="entry name" value="ARM-like"/>
</dbReference>
<comment type="similarity">
    <text evidence="1">Belongs to the importin alpha family.</text>
</comment>
<accession>A0AAD5UM59</accession>
<reference evidence="6" key="1">
    <citation type="submission" date="2020-05" db="EMBL/GenBank/DDBJ databases">
        <title>Phylogenomic resolution of chytrid fungi.</title>
        <authorList>
            <person name="Stajich J.E."/>
            <person name="Amses K."/>
            <person name="Simmons R."/>
            <person name="Seto K."/>
            <person name="Myers J."/>
            <person name="Bonds A."/>
            <person name="Quandt C.A."/>
            <person name="Barry K."/>
            <person name="Liu P."/>
            <person name="Grigoriev I."/>
            <person name="Longcore J.E."/>
            <person name="James T.Y."/>
        </authorList>
    </citation>
    <scope>NUCLEOTIDE SEQUENCE</scope>
    <source>
        <strain evidence="6">PLAUS21</strain>
    </source>
</reference>
<dbReference type="EMBL" id="JADGKB010000020">
    <property type="protein sequence ID" value="KAJ3259173.1"/>
    <property type="molecule type" value="Genomic_DNA"/>
</dbReference>
<name>A0AAD5UM59_9FUNG</name>
<keyword evidence="3" id="KW-0653">Protein transport</keyword>
<keyword evidence="7" id="KW-1185">Reference proteome</keyword>
<evidence type="ECO:0000256" key="3">
    <source>
        <dbReference type="ARBA" id="ARBA00022927"/>
    </source>
</evidence>
<evidence type="ECO:0000313" key="7">
    <source>
        <dbReference type="Proteomes" id="UP001210925"/>
    </source>
</evidence>
<organism evidence="6 7">
    <name type="scientific">Boothiomyces macroporosus</name>
    <dbReference type="NCBI Taxonomy" id="261099"/>
    <lineage>
        <taxon>Eukaryota</taxon>
        <taxon>Fungi</taxon>
        <taxon>Fungi incertae sedis</taxon>
        <taxon>Chytridiomycota</taxon>
        <taxon>Chytridiomycota incertae sedis</taxon>
        <taxon>Chytridiomycetes</taxon>
        <taxon>Rhizophydiales</taxon>
        <taxon>Terramycetaceae</taxon>
        <taxon>Boothiomyces</taxon>
    </lineage>
</organism>
<dbReference type="SMART" id="SM00185">
    <property type="entry name" value="ARM"/>
    <property type="match status" value="3"/>
</dbReference>
<dbReference type="GO" id="GO:0015031">
    <property type="term" value="P:protein transport"/>
    <property type="evidence" value="ECO:0007669"/>
    <property type="project" value="UniProtKB-KW"/>
</dbReference>
<comment type="caution">
    <text evidence="6">The sequence shown here is derived from an EMBL/GenBank/DDBJ whole genome shotgun (WGS) entry which is preliminary data.</text>
</comment>
<proteinExistence type="inferred from homology"/>
<dbReference type="InterPro" id="IPR000225">
    <property type="entry name" value="Armadillo"/>
</dbReference>
<sequence length="619" mass="70283">MSVNEADNLKSLSLSSLSHIDSGFIGISQLNEPAPKPRRRLTDGHKDRADGLDVLIQKTKAIGLRVGEEGLSPNENGNEWLDALNKRGENLLWGMRKIRKYVCGDGSDVHARELIEHHVLERLLYFLDEQTDNDVVFENLWILTNIAAALVERGFLQPLGMLLNHPLGSIRTQAAWAIGNIIGDREGYRDEVLKRGFLPAILQIHKGSGLDSAAQRESFRIALWIVDNMCRYKPDWHLMKPAIDLLPHVLQQNEPAILKECCWAIARILHQSGRNREIDAVIDQAMCTRMVEILTWNKSLTTHPILRALINLACSKNPYHLQYIVKAGVIHELEKYLINSSLVGINQTFDLFAVQILGNLAVHKTHAETIIGHNSLCTWMIRNFSGNRDLELRNEILITLRNLLFHRDPEITKSLANNGLLYSLYDFLNDSPPGSKIELVWLEAVSHIMNTKMLDTDFVSKTKAKFRSYAAFFLSLGIFEKLVQIFIKSSGQDLDEMEQDGWEVESSPEDSDSDNEAELPKTFKPIPFEISNPHNPHHPHFHQQQYHTSGISVNEKLKTRSLAILREFFPTEFNEKIRETRAQSQVCREIDNLALGASSNNLADLVSSFGMMNSDRKQK</sequence>
<evidence type="ECO:0000313" key="5">
    <source>
        <dbReference type="EMBL" id="KAJ3259173.1"/>
    </source>
</evidence>
<dbReference type="SUPFAM" id="SSF48371">
    <property type="entry name" value="ARM repeat"/>
    <property type="match status" value="1"/>
</dbReference>
<evidence type="ECO:0000256" key="1">
    <source>
        <dbReference type="ARBA" id="ARBA00010394"/>
    </source>
</evidence>
<feature type="compositionally biased region" description="Acidic residues" evidence="4">
    <location>
        <begin position="497"/>
        <end position="517"/>
    </location>
</feature>
<feature type="region of interest" description="Disordered" evidence="4">
    <location>
        <begin position="497"/>
        <end position="519"/>
    </location>
</feature>
<evidence type="ECO:0000256" key="4">
    <source>
        <dbReference type="SAM" id="MobiDB-lite"/>
    </source>
</evidence>
<dbReference type="InterPro" id="IPR016024">
    <property type="entry name" value="ARM-type_fold"/>
</dbReference>
<dbReference type="AlphaFoldDB" id="A0AAD5UM59"/>
<dbReference type="Gene3D" id="1.25.10.10">
    <property type="entry name" value="Leucine-rich Repeat Variant"/>
    <property type="match status" value="1"/>
</dbReference>
<keyword evidence="2" id="KW-0813">Transport</keyword>
<gene>
    <name evidence="6" type="primary">SRP1_2</name>
    <name evidence="5" type="synonym">SRP1_1</name>
    <name evidence="5" type="ORF">HK103_002820</name>
    <name evidence="6" type="ORF">HK103_002840</name>
</gene>
<protein>
    <submittedName>
        <fullName evidence="6">Importin alpha subunit (Karyopherin alpha subunit) (Serine-rich RNA polymerase I suppressor protein)</fullName>
    </submittedName>
</protein>